<proteinExistence type="predicted"/>
<evidence type="ECO:0000256" key="2">
    <source>
        <dbReference type="SAM" id="Phobius"/>
    </source>
</evidence>
<dbReference type="AlphaFoldDB" id="A0A5S4GYF5"/>
<feature type="region of interest" description="Disordered" evidence="1">
    <location>
        <begin position="191"/>
        <end position="215"/>
    </location>
</feature>
<feature type="transmembrane region" description="Helical" evidence="2">
    <location>
        <begin position="435"/>
        <end position="458"/>
    </location>
</feature>
<dbReference type="Proteomes" id="UP000306628">
    <property type="component" value="Unassembled WGS sequence"/>
</dbReference>
<reference evidence="3 4" key="1">
    <citation type="submission" date="2019-05" db="EMBL/GenBank/DDBJ databases">
        <title>Draft genome sequence of Nonomuraea zeae DSM 100528.</title>
        <authorList>
            <person name="Saricaoglu S."/>
            <person name="Isik K."/>
        </authorList>
    </citation>
    <scope>NUCLEOTIDE SEQUENCE [LARGE SCALE GENOMIC DNA]</scope>
    <source>
        <strain evidence="3 4">DSM 100528</strain>
    </source>
</reference>
<dbReference type="EMBL" id="VCKX01000016">
    <property type="protein sequence ID" value="TMR37494.1"/>
    <property type="molecule type" value="Genomic_DNA"/>
</dbReference>
<dbReference type="OrthoDB" id="4320047at2"/>
<feature type="transmembrane region" description="Helical" evidence="2">
    <location>
        <begin position="108"/>
        <end position="131"/>
    </location>
</feature>
<dbReference type="SUPFAM" id="SSF53474">
    <property type="entry name" value="alpha/beta-Hydrolases"/>
    <property type="match status" value="1"/>
</dbReference>
<feature type="transmembrane region" description="Helical" evidence="2">
    <location>
        <begin position="523"/>
        <end position="545"/>
    </location>
</feature>
<feature type="transmembrane region" description="Helical" evidence="2">
    <location>
        <begin position="494"/>
        <end position="517"/>
    </location>
</feature>
<evidence type="ECO:0000313" key="4">
    <source>
        <dbReference type="Proteomes" id="UP000306628"/>
    </source>
</evidence>
<evidence type="ECO:0000313" key="3">
    <source>
        <dbReference type="EMBL" id="TMR37494.1"/>
    </source>
</evidence>
<keyword evidence="2" id="KW-0812">Transmembrane</keyword>
<feature type="transmembrane region" description="Helical" evidence="2">
    <location>
        <begin position="66"/>
        <end position="87"/>
    </location>
</feature>
<feature type="transmembrane region" description="Helical" evidence="2">
    <location>
        <begin position="235"/>
        <end position="252"/>
    </location>
</feature>
<evidence type="ECO:0000256" key="1">
    <source>
        <dbReference type="SAM" id="MobiDB-lite"/>
    </source>
</evidence>
<keyword evidence="2" id="KW-1133">Transmembrane helix</keyword>
<feature type="transmembrane region" description="Helical" evidence="2">
    <location>
        <begin position="343"/>
        <end position="363"/>
    </location>
</feature>
<keyword evidence="4" id="KW-1185">Reference proteome</keyword>
<feature type="transmembrane region" description="Helical" evidence="2">
    <location>
        <begin position="258"/>
        <end position="277"/>
    </location>
</feature>
<comment type="caution">
    <text evidence="3">The sequence shown here is derived from an EMBL/GenBank/DDBJ whole genome shotgun (WGS) entry which is preliminary data.</text>
</comment>
<feature type="transmembrane region" description="Helical" evidence="2">
    <location>
        <begin position="384"/>
        <end position="409"/>
    </location>
</feature>
<dbReference type="RefSeq" id="WP_138688943.1">
    <property type="nucleotide sequence ID" value="NZ_JBHSAZ010000089.1"/>
</dbReference>
<sequence>MDDHTELRIHGVAGGAPESVLFPAPVPVVSDDLGVSVYEPFPEVVSGIRRQAYIWGNLTSGGRSRAFWLLLLPFALSNIAFFMTPRCQSPSKERGRSLRRLIDMQHRWFALALTGTMITAIAAASMDIVAWQSVRTTEVSAFPPVRWLITIAAGDVSLRLAIASLCPLIVLVALWRMAHLTWTRLDRYGPPARPDGTRNSAHGTDRRGAPSDPDVLLAQPGLWNGGDPVGRMRSLHVAIGFAVISLMMTAPFTSHPPFSALGILELFVLVTTVALAAHPEVAKRYEPGDEPVGLKLLDLGCRLVRDVATVGYGAAFASLATAGPPPPSEDALPGSHAIQAGLFLAQVVLLSAIAVMTLVLARITAGASRAAGPALSYGRAMRGLAAPVTLLLAWMLAKGFAIGLAFTVAEVVGRPSYFAGTRADSEAIVLPAAHWWAAPAGLVTLIVIVAITGSLLLLGNRAAKAPLPGKQAEDPGEKVRRAWAIAELTDRGGLVLTALALVAVLAIITVGVTTVTAEKPLEGWVIALSVAVLIGFTAGLLLLGWQAYSNTALRRTVGVLWDVSTFWPRATHPLAPPCYAERVIPELVGHVRALLSNGDGRVVISGHSQGSVIAAALILQVDPALRTRTRLLTHGSPLCRLYARYFPAYFGPDAIEAIRKGLLDPARPDEAPWRNLYRRTDPIGGAILTGANGVDLYLRDPERDGEPIRGHSDYYVDAAYAGVLAGWIVNPSPPPQPRE</sequence>
<feature type="transmembrane region" description="Helical" evidence="2">
    <location>
        <begin position="303"/>
        <end position="323"/>
    </location>
</feature>
<protein>
    <submittedName>
        <fullName evidence="3">Lipase family protein</fullName>
    </submittedName>
</protein>
<gene>
    <name evidence="3" type="ORF">ETD85_07875</name>
</gene>
<feature type="transmembrane region" description="Helical" evidence="2">
    <location>
        <begin position="151"/>
        <end position="175"/>
    </location>
</feature>
<keyword evidence="2" id="KW-0472">Membrane</keyword>
<dbReference type="InterPro" id="IPR029058">
    <property type="entry name" value="AB_hydrolase_fold"/>
</dbReference>
<accession>A0A5S4GYF5</accession>
<name>A0A5S4GYF5_9ACTN</name>
<organism evidence="3 4">
    <name type="scientific">Nonomuraea zeae</name>
    <dbReference type="NCBI Taxonomy" id="1642303"/>
    <lineage>
        <taxon>Bacteria</taxon>
        <taxon>Bacillati</taxon>
        <taxon>Actinomycetota</taxon>
        <taxon>Actinomycetes</taxon>
        <taxon>Streptosporangiales</taxon>
        <taxon>Streptosporangiaceae</taxon>
        <taxon>Nonomuraea</taxon>
    </lineage>
</organism>